<dbReference type="Gene3D" id="2.60.120.10">
    <property type="entry name" value="Jelly Rolls"/>
    <property type="match status" value="1"/>
</dbReference>
<evidence type="ECO:0000256" key="1">
    <source>
        <dbReference type="ARBA" id="ARBA00008780"/>
    </source>
</evidence>
<dbReference type="OrthoDB" id="4084751at2759"/>
<dbReference type="EC" id="3.1.1.5" evidence="2 9"/>
<protein>
    <recommendedName>
        <fullName evidence="2 9">Lysophospholipase</fullName>
        <ecNumber evidence="2 9">3.1.1.5</ecNumber>
    </recommendedName>
</protein>
<dbReference type="PANTHER" id="PTHR10728:SF62">
    <property type="entry name" value="LYSOPHOSPHOLIPASE"/>
    <property type="match status" value="1"/>
</dbReference>
<proteinExistence type="inferred from homology"/>
<dbReference type="SMART" id="SM00022">
    <property type="entry name" value="PLAc"/>
    <property type="match status" value="1"/>
</dbReference>
<name>A0A0D2D9Z6_9EURO</name>
<keyword evidence="6" id="KW-0325">Glycoprotein</keyword>
<dbReference type="HOGENOM" id="CLU_014602_0_0_1"/>
<evidence type="ECO:0000313" key="13">
    <source>
        <dbReference type="Proteomes" id="UP000054342"/>
    </source>
</evidence>
<dbReference type="GO" id="GO:0046475">
    <property type="term" value="P:glycerophospholipid catabolic process"/>
    <property type="evidence" value="ECO:0007669"/>
    <property type="project" value="TreeGrafter"/>
</dbReference>
<evidence type="ECO:0000256" key="3">
    <source>
        <dbReference type="ARBA" id="ARBA00022801"/>
    </source>
</evidence>
<dbReference type="RefSeq" id="XP_013319696.1">
    <property type="nucleotide sequence ID" value="XM_013464242.1"/>
</dbReference>
<dbReference type="GeneID" id="25325495"/>
<accession>A0A0D2D9Z6</accession>
<evidence type="ECO:0000256" key="8">
    <source>
        <dbReference type="PROSITE-ProRule" id="PRU00555"/>
    </source>
</evidence>
<dbReference type="FunFam" id="3.40.1090.10:FF:000010">
    <property type="entry name" value="Lysophospholipase"/>
    <property type="match status" value="1"/>
</dbReference>
<feature type="region of interest" description="Disordered" evidence="10">
    <location>
        <begin position="140"/>
        <end position="163"/>
    </location>
</feature>
<evidence type="ECO:0000256" key="10">
    <source>
        <dbReference type="SAM" id="MobiDB-lite"/>
    </source>
</evidence>
<dbReference type="Gene3D" id="3.40.1090.10">
    <property type="entry name" value="Cytosolic phospholipase A2 catalytic domain"/>
    <property type="match status" value="1"/>
</dbReference>
<reference evidence="12 13" key="1">
    <citation type="submission" date="2015-01" db="EMBL/GenBank/DDBJ databases">
        <title>The Genome Sequence of Exophiala xenobiotica CBS118157.</title>
        <authorList>
            <consortium name="The Broad Institute Genomics Platform"/>
            <person name="Cuomo C."/>
            <person name="de Hoog S."/>
            <person name="Gorbushina A."/>
            <person name="Stielow B."/>
            <person name="Teixiera M."/>
            <person name="Abouelleil A."/>
            <person name="Chapman S.B."/>
            <person name="Priest M."/>
            <person name="Young S.K."/>
            <person name="Wortman J."/>
            <person name="Nusbaum C."/>
            <person name="Birren B."/>
        </authorList>
    </citation>
    <scope>NUCLEOTIDE SEQUENCE [LARGE SCALE GENOMIC DNA]</scope>
    <source>
        <strain evidence="12 13">CBS 118157</strain>
    </source>
</reference>
<dbReference type="GO" id="GO:0005783">
    <property type="term" value="C:endoplasmic reticulum"/>
    <property type="evidence" value="ECO:0007669"/>
    <property type="project" value="TreeGrafter"/>
</dbReference>
<dbReference type="PANTHER" id="PTHR10728">
    <property type="entry name" value="CYTOSOLIC PHOSPHOLIPASE A2"/>
    <property type="match status" value="1"/>
</dbReference>
<dbReference type="STRING" id="348802.A0A0D2D9Z6"/>
<evidence type="ECO:0000256" key="7">
    <source>
        <dbReference type="ARBA" id="ARBA00049531"/>
    </source>
</evidence>
<keyword evidence="13" id="KW-1185">Reference proteome</keyword>
<comment type="similarity">
    <text evidence="1 9">Belongs to the lysophospholipase family.</text>
</comment>
<dbReference type="GO" id="GO:0004623">
    <property type="term" value="F:phospholipase A2 activity"/>
    <property type="evidence" value="ECO:0007669"/>
    <property type="project" value="TreeGrafter"/>
</dbReference>
<evidence type="ECO:0000259" key="11">
    <source>
        <dbReference type="PROSITE" id="PS51210"/>
    </source>
</evidence>
<dbReference type="GO" id="GO:0005829">
    <property type="term" value="C:cytosol"/>
    <property type="evidence" value="ECO:0007669"/>
    <property type="project" value="TreeGrafter"/>
</dbReference>
<evidence type="ECO:0000256" key="4">
    <source>
        <dbReference type="ARBA" id="ARBA00022963"/>
    </source>
</evidence>
<organism evidence="12 13">
    <name type="scientific">Exophiala xenobiotica</name>
    <dbReference type="NCBI Taxonomy" id="348802"/>
    <lineage>
        <taxon>Eukaryota</taxon>
        <taxon>Fungi</taxon>
        <taxon>Dikarya</taxon>
        <taxon>Ascomycota</taxon>
        <taxon>Pezizomycotina</taxon>
        <taxon>Eurotiomycetes</taxon>
        <taxon>Chaetothyriomycetidae</taxon>
        <taxon>Chaetothyriales</taxon>
        <taxon>Herpotrichiellaceae</taxon>
        <taxon>Exophiala</taxon>
    </lineage>
</organism>
<sequence>MAAKNSLPSIHRYITTHSASGISRFDKTIPSKALWRHVPEASFFLAYTTKSFPVTIGDDADLDDYTNAFASPPKVTVSGGTVLRVMDIGPGVSSPMHRTVSLDYSIVLEGSRSYGFAESVSIEVSNAVARRALPNAPNGYAPEGSACPSPEPVIRSGSTLSPDETSWLAKRRNQTQAAMIDLFSRINVKDFDAPGFLNNQAKNVSALPNIGIAVSGGGYRAMMNGAGAVAAYDSRTANSTGVGHLGGLLQATTYISGLSGGSWLLGSLYMNNFTTVPALLSDNTGTLWDLDYSVLEGPATISNYWRTLVNDITDKEDAGFNTSITDYWGRSLSYQFINTTDGGLSYTWSSIALQPEFIEGQMPLPLVIAVERTPDQLAIASNTPIYEFNPWELGTFDPRSYGFVPLMYLGSNFSAGKLQQNTLCVRGFDNAGFVMGTSSSLFNQGFLVLNGSNQSSILTEAITQILEEIGEDNNDISLYSPNPFHQYNVETNPSAESTTLVLVDGGEDLQNIPFHPLLQSSREVDVIFAIDSSADVETRWPNGTSIVATYRRSLISTDNGTAAFPSIPDQSTFVNLGLNSKPTFFGCDSKNMTGVGPLIVYLPNSPYSYFSNVSTFDLEYNDTERDGIVQNGYNVATMANGTVDEEWQTCVGCAILSRSLERTGVAIPATCQHCFSTYCWNGTINDTFPGLYDPQLVETPQNATSSGGSNATTSGGIKSYGAANFLAVSFIFGVCAVQIWI</sequence>
<dbReference type="Proteomes" id="UP000054342">
    <property type="component" value="Unassembled WGS sequence"/>
</dbReference>
<dbReference type="InterPro" id="IPR016035">
    <property type="entry name" value="Acyl_Trfase/lysoPLipase"/>
</dbReference>
<evidence type="ECO:0000256" key="9">
    <source>
        <dbReference type="RuleBase" id="RU362103"/>
    </source>
</evidence>
<comment type="catalytic activity">
    <reaction evidence="7 9">
        <text>a 1-acyl-sn-glycero-3-phosphocholine + H2O = sn-glycerol 3-phosphocholine + a fatty acid + H(+)</text>
        <dbReference type="Rhea" id="RHEA:15177"/>
        <dbReference type="ChEBI" id="CHEBI:15377"/>
        <dbReference type="ChEBI" id="CHEBI:15378"/>
        <dbReference type="ChEBI" id="CHEBI:16870"/>
        <dbReference type="ChEBI" id="CHEBI:28868"/>
        <dbReference type="ChEBI" id="CHEBI:58168"/>
        <dbReference type="EC" id="3.1.1.5"/>
    </reaction>
</comment>
<dbReference type="EMBL" id="KN847318">
    <property type="protein sequence ID" value="KIW59112.1"/>
    <property type="molecule type" value="Genomic_DNA"/>
</dbReference>
<dbReference type="Pfam" id="PF01735">
    <property type="entry name" value="PLA2_B"/>
    <property type="match status" value="1"/>
</dbReference>
<evidence type="ECO:0000256" key="5">
    <source>
        <dbReference type="ARBA" id="ARBA00023098"/>
    </source>
</evidence>
<keyword evidence="5 8" id="KW-0443">Lipid metabolism</keyword>
<feature type="domain" description="PLA2c" evidence="11">
    <location>
        <begin position="146"/>
        <end position="685"/>
    </location>
</feature>
<keyword evidence="3 8" id="KW-0378">Hydrolase</keyword>
<evidence type="ECO:0000313" key="12">
    <source>
        <dbReference type="EMBL" id="KIW59112.1"/>
    </source>
</evidence>
<dbReference type="GO" id="GO:0004622">
    <property type="term" value="F:phosphatidylcholine lysophospholipase activity"/>
    <property type="evidence" value="ECO:0007669"/>
    <property type="project" value="UniProtKB-EC"/>
</dbReference>
<dbReference type="SUPFAM" id="SSF52151">
    <property type="entry name" value="FabD/lysophospholipase-like"/>
    <property type="match status" value="1"/>
</dbReference>
<evidence type="ECO:0000256" key="6">
    <source>
        <dbReference type="ARBA" id="ARBA00023180"/>
    </source>
</evidence>
<evidence type="ECO:0000256" key="2">
    <source>
        <dbReference type="ARBA" id="ARBA00013274"/>
    </source>
</evidence>
<gene>
    <name evidence="12" type="ORF">PV05_03587</name>
</gene>
<dbReference type="AlphaFoldDB" id="A0A0D2D9Z6"/>
<dbReference type="InterPro" id="IPR014710">
    <property type="entry name" value="RmlC-like_jellyroll"/>
</dbReference>
<keyword evidence="4 8" id="KW-0442">Lipid degradation</keyword>
<dbReference type="InterPro" id="IPR002642">
    <property type="entry name" value="LysoPLipase_cat_dom"/>
</dbReference>
<dbReference type="PROSITE" id="PS51210">
    <property type="entry name" value="PLA2C"/>
    <property type="match status" value="1"/>
</dbReference>